<feature type="region of interest" description="Disordered" evidence="1">
    <location>
        <begin position="41"/>
        <end position="69"/>
    </location>
</feature>
<keyword evidence="3" id="KW-1185">Reference proteome</keyword>
<comment type="caution">
    <text evidence="2">The sequence shown here is derived from an EMBL/GenBank/DDBJ whole genome shotgun (WGS) entry which is preliminary data.</text>
</comment>
<reference evidence="2 3" key="1">
    <citation type="submission" date="2024-04" db="EMBL/GenBank/DDBJ databases">
        <title>Draft genome sequence of Sessilibacter corallicola NBRC 116591.</title>
        <authorList>
            <person name="Miyakawa T."/>
            <person name="Kusuya Y."/>
            <person name="Miura T."/>
        </authorList>
    </citation>
    <scope>NUCLEOTIDE SEQUENCE [LARGE SCALE GENOMIC DNA]</scope>
    <source>
        <strain evidence="2 3">KU-00831-HH</strain>
    </source>
</reference>
<dbReference type="InterPro" id="IPR036895">
    <property type="entry name" value="Uracil-DNA_glycosylase-like_sf"/>
</dbReference>
<evidence type="ECO:0000313" key="2">
    <source>
        <dbReference type="EMBL" id="GAA6168807.1"/>
    </source>
</evidence>
<organism evidence="2 3">
    <name type="scientific">Sessilibacter corallicola</name>
    <dbReference type="NCBI Taxonomy" id="2904075"/>
    <lineage>
        <taxon>Bacteria</taxon>
        <taxon>Pseudomonadati</taxon>
        <taxon>Pseudomonadota</taxon>
        <taxon>Gammaproteobacteria</taxon>
        <taxon>Cellvibrionales</taxon>
        <taxon>Cellvibrionaceae</taxon>
        <taxon>Sessilibacter</taxon>
    </lineage>
</organism>
<gene>
    <name evidence="2" type="ORF">NBRC116591_26180</name>
</gene>
<protein>
    <submittedName>
        <fullName evidence="2">Uncharacterized protein</fullName>
    </submittedName>
</protein>
<feature type="compositionally biased region" description="Polar residues" evidence="1">
    <location>
        <begin position="120"/>
        <end position="131"/>
    </location>
</feature>
<feature type="region of interest" description="Disordered" evidence="1">
    <location>
        <begin position="104"/>
        <end position="146"/>
    </location>
</feature>
<proteinExistence type="predicted"/>
<dbReference type="SUPFAM" id="SSF52141">
    <property type="entry name" value="Uracil-DNA glycosylase-like"/>
    <property type="match status" value="1"/>
</dbReference>
<feature type="compositionally biased region" description="Polar residues" evidence="1">
    <location>
        <begin position="53"/>
        <end position="62"/>
    </location>
</feature>
<evidence type="ECO:0000313" key="3">
    <source>
        <dbReference type="Proteomes" id="UP001465153"/>
    </source>
</evidence>
<dbReference type="RefSeq" id="WP_353303524.1">
    <property type="nucleotide sequence ID" value="NZ_BAABWN010000008.1"/>
</dbReference>
<accession>A0ABQ0AAY2</accession>
<dbReference type="EMBL" id="BAABWN010000008">
    <property type="protein sequence ID" value="GAA6168807.1"/>
    <property type="molecule type" value="Genomic_DNA"/>
</dbReference>
<dbReference type="Gene3D" id="3.40.470.10">
    <property type="entry name" value="Uracil-DNA glycosylase-like domain"/>
    <property type="match status" value="1"/>
</dbReference>
<evidence type="ECO:0000256" key="1">
    <source>
        <dbReference type="SAM" id="MobiDB-lite"/>
    </source>
</evidence>
<dbReference type="Proteomes" id="UP001465153">
    <property type="component" value="Unassembled WGS sequence"/>
</dbReference>
<sequence length="302" mass="33908">MFEIHRQAYLNALGIDNYVPRWQLPGATESKACEFIAPEVESGDESLVDQQEPRQTLPSLDQQPEEHTPLVTAKSANEIIEQISANSAAQPQTPLTQNNAIQTPTEENRQAPTPVVSPAPISTQKKSQVPSFSEPEKNERKALARKTTSENVSFSLSFWRISDDLMIVDSRQAKLALPTEKLLVNMLVALGYPKELPKSEIIHWPLIDAPNQPHDENAARETLNAFLDEQFLLRPGRFLLLMGEDAAQYLLDSQESFADKLNKTFTIDDFSLTAIVTHNLAYLLQNPESKADVWRAIQPLRQ</sequence>
<name>A0ABQ0AAY2_9GAMM</name>